<dbReference type="NCBIfam" id="TIGR00183">
    <property type="entry name" value="prok_nadp_idh"/>
    <property type="match status" value="1"/>
</dbReference>
<evidence type="ECO:0000256" key="16">
    <source>
        <dbReference type="PIRSR" id="PIRSR604439-5"/>
    </source>
</evidence>
<evidence type="ECO:0000256" key="14">
    <source>
        <dbReference type="PIRSR" id="PIRSR604439-3"/>
    </source>
</evidence>
<dbReference type="GO" id="GO:0051287">
    <property type="term" value="F:NAD binding"/>
    <property type="evidence" value="ECO:0007669"/>
    <property type="project" value="InterPro"/>
</dbReference>
<dbReference type="RefSeq" id="WP_150601085.1">
    <property type="nucleotide sequence ID" value="NZ_CABPRW010000019.1"/>
</dbReference>
<dbReference type="Pfam" id="PF00180">
    <property type="entry name" value="Iso_dh"/>
    <property type="match status" value="1"/>
</dbReference>
<evidence type="ECO:0000313" key="20">
    <source>
        <dbReference type="Proteomes" id="UP000382577"/>
    </source>
</evidence>
<dbReference type="PROSITE" id="PS00470">
    <property type="entry name" value="IDH_IMDH"/>
    <property type="match status" value="1"/>
</dbReference>
<dbReference type="EC" id="1.1.1.42" evidence="17"/>
<dbReference type="InterPro" id="IPR004439">
    <property type="entry name" value="Isocitrate_DH_NADP_dimer_prok"/>
</dbReference>
<evidence type="ECO:0000256" key="3">
    <source>
        <dbReference type="ARBA" id="ARBA00011738"/>
    </source>
</evidence>
<accession>A0A5E4YZD0</accession>
<evidence type="ECO:0000256" key="10">
    <source>
        <dbReference type="ARBA" id="ARBA00023211"/>
    </source>
</evidence>
<feature type="binding site" evidence="14">
    <location>
        <position position="308"/>
    </location>
    <ligand>
        <name>Mg(2+)</name>
        <dbReference type="ChEBI" id="CHEBI:18420"/>
    </ligand>
</feature>
<evidence type="ECO:0000256" key="12">
    <source>
        <dbReference type="PIRSR" id="PIRSR604439-1"/>
    </source>
</evidence>
<evidence type="ECO:0000256" key="7">
    <source>
        <dbReference type="ARBA" id="ARBA00022842"/>
    </source>
</evidence>
<evidence type="ECO:0000256" key="11">
    <source>
        <dbReference type="ARBA" id="ARBA00023554"/>
    </source>
</evidence>
<feature type="binding site" evidence="13">
    <location>
        <position position="105"/>
    </location>
    <ligand>
        <name>NADP(+)</name>
        <dbReference type="ChEBI" id="CHEBI:58349"/>
    </ligand>
</feature>
<evidence type="ECO:0000256" key="17">
    <source>
        <dbReference type="RuleBase" id="RU004446"/>
    </source>
</evidence>
<keyword evidence="9" id="KW-0560">Oxidoreductase</keyword>
<feature type="modified residue" description="Phosphoserine" evidence="16">
    <location>
        <position position="114"/>
    </location>
</feature>
<dbReference type="SUPFAM" id="SSF53659">
    <property type="entry name" value="Isocitrate/Isopropylmalate dehydrogenase-like"/>
    <property type="match status" value="1"/>
</dbReference>
<keyword evidence="4 17" id="KW-0329">Glyoxylate bypass</keyword>
<keyword evidence="6 17" id="KW-0479">Metal-binding</keyword>
<evidence type="ECO:0000256" key="13">
    <source>
        <dbReference type="PIRSR" id="PIRSR604439-2"/>
    </source>
</evidence>
<dbReference type="GO" id="GO:0006099">
    <property type="term" value="P:tricarboxylic acid cycle"/>
    <property type="evidence" value="ECO:0007669"/>
    <property type="project" value="UniProtKB-UniRule"/>
</dbReference>
<feature type="site" description="Critical for catalysis" evidence="15">
    <location>
        <position position="161"/>
    </location>
</feature>
<keyword evidence="5 17" id="KW-0816">Tricarboxylic acid cycle</keyword>
<dbReference type="GO" id="GO:0004450">
    <property type="term" value="F:isocitrate dehydrogenase (NADP+) activity"/>
    <property type="evidence" value="ECO:0007669"/>
    <property type="project" value="UniProtKB-UniRule"/>
</dbReference>
<evidence type="ECO:0000256" key="1">
    <source>
        <dbReference type="ARBA" id="ARBA00001936"/>
    </source>
</evidence>
<keyword evidence="8 13" id="KW-0521">NADP</keyword>
<dbReference type="EMBL" id="CABPRW010000019">
    <property type="protein sequence ID" value="VVE53778.1"/>
    <property type="molecule type" value="Genomic_DNA"/>
</dbReference>
<dbReference type="Gene3D" id="3.40.718.10">
    <property type="entry name" value="Isopropylmalate Dehydrogenase"/>
    <property type="match status" value="1"/>
</dbReference>
<name>A0A5E4YZD0_9BURK</name>
<feature type="modified residue" description="N6-succinyllysine" evidence="16">
    <location>
        <position position="101"/>
    </location>
</feature>
<dbReference type="NCBIfam" id="NF005425">
    <property type="entry name" value="PRK07006.1"/>
    <property type="match status" value="1"/>
</dbReference>
<evidence type="ECO:0000256" key="6">
    <source>
        <dbReference type="ARBA" id="ARBA00022723"/>
    </source>
</evidence>
<evidence type="ECO:0000256" key="9">
    <source>
        <dbReference type="ARBA" id="ARBA00023002"/>
    </source>
</evidence>
<feature type="binding site" evidence="12">
    <location>
        <position position="154"/>
    </location>
    <ligand>
        <name>D-threo-isocitrate</name>
        <dbReference type="ChEBI" id="CHEBI:15562"/>
    </ligand>
</feature>
<keyword evidence="7 14" id="KW-0460">Magnesium</keyword>
<reference evidence="19 20" key="1">
    <citation type="submission" date="2019-08" db="EMBL/GenBank/DDBJ databases">
        <authorList>
            <person name="Peeters C."/>
        </authorList>
    </citation>
    <scope>NUCLEOTIDE SEQUENCE [LARGE SCALE GENOMIC DNA]</scope>
    <source>
        <strain evidence="19 20">LMG 31113</strain>
    </source>
</reference>
<comment type="cofactor">
    <cofactor evidence="14">
        <name>Mg(2+)</name>
        <dbReference type="ChEBI" id="CHEBI:18420"/>
    </cofactor>
    <cofactor evidence="14">
        <name>Mn(2+)</name>
        <dbReference type="ChEBI" id="CHEBI:29035"/>
    </cofactor>
    <text evidence="14">Binds 1 Mg(2+) or Mn(2+) ion per subunit.</text>
</comment>
<feature type="domain" description="Isopropylmalate dehydrogenase-like" evidence="18">
    <location>
        <begin position="29"/>
        <end position="413"/>
    </location>
</feature>
<dbReference type="Proteomes" id="UP000382577">
    <property type="component" value="Unassembled WGS sequence"/>
</dbReference>
<evidence type="ECO:0000256" key="15">
    <source>
        <dbReference type="PIRSR" id="PIRSR604439-4"/>
    </source>
</evidence>
<dbReference type="PANTHER" id="PTHR43504:SF1">
    <property type="entry name" value="ISOCITRATE DEHYDROGENASE [NADP]"/>
    <property type="match status" value="1"/>
</dbReference>
<dbReference type="SMART" id="SM01329">
    <property type="entry name" value="Iso_dh"/>
    <property type="match status" value="1"/>
</dbReference>
<comment type="catalytic activity">
    <reaction evidence="11">
        <text>D-threo-isocitrate + NADP(+) = 2-oxoglutarate + CO2 + NADPH</text>
        <dbReference type="Rhea" id="RHEA:19629"/>
        <dbReference type="ChEBI" id="CHEBI:15562"/>
        <dbReference type="ChEBI" id="CHEBI:16526"/>
        <dbReference type="ChEBI" id="CHEBI:16810"/>
        <dbReference type="ChEBI" id="CHEBI:57783"/>
        <dbReference type="ChEBI" id="CHEBI:58349"/>
        <dbReference type="EC" id="1.1.1.42"/>
    </reaction>
</comment>
<dbReference type="InterPro" id="IPR024084">
    <property type="entry name" value="IsoPropMal-DH-like_dom"/>
</dbReference>
<keyword evidence="10 14" id="KW-0464">Manganese</keyword>
<feature type="binding site" evidence="12">
    <location>
        <position position="114"/>
    </location>
    <ligand>
        <name>D-threo-isocitrate</name>
        <dbReference type="ChEBI" id="CHEBI:15562"/>
    </ligand>
</feature>
<dbReference type="GO" id="GO:0006097">
    <property type="term" value="P:glyoxylate cycle"/>
    <property type="evidence" value="ECO:0007669"/>
    <property type="project" value="UniProtKB-KW"/>
</dbReference>
<comment type="cofactor">
    <cofactor evidence="1">
        <name>Mn(2+)</name>
        <dbReference type="ChEBI" id="CHEBI:29035"/>
    </cofactor>
</comment>
<feature type="binding site" evidence="12">
    <location>
        <position position="120"/>
    </location>
    <ligand>
        <name>D-threo-isocitrate</name>
        <dbReference type="ChEBI" id="CHEBI:15562"/>
    </ligand>
</feature>
<comment type="similarity">
    <text evidence="2">Belongs to the isocitrate and isopropylmalate dehydrogenases family.</text>
</comment>
<dbReference type="AlphaFoldDB" id="A0A5E4YZD0"/>
<dbReference type="GO" id="GO:0000287">
    <property type="term" value="F:magnesium ion binding"/>
    <property type="evidence" value="ECO:0007669"/>
    <property type="project" value="InterPro"/>
</dbReference>
<evidence type="ECO:0000256" key="4">
    <source>
        <dbReference type="ARBA" id="ARBA00022435"/>
    </source>
</evidence>
<evidence type="ECO:0000256" key="5">
    <source>
        <dbReference type="ARBA" id="ARBA00022532"/>
    </source>
</evidence>
<evidence type="ECO:0000259" key="18">
    <source>
        <dbReference type="SMART" id="SM01329"/>
    </source>
</evidence>
<feature type="binding site" evidence="13">
    <location>
        <position position="396"/>
    </location>
    <ligand>
        <name>NADP(+)</name>
        <dbReference type="ChEBI" id="CHEBI:58349"/>
    </ligand>
</feature>
<dbReference type="OrthoDB" id="9806254at2"/>
<protein>
    <recommendedName>
        <fullName evidence="17">Isocitrate dehydrogenase [NADP]</fullName>
        <ecNumber evidence="17">1.1.1.42</ecNumber>
    </recommendedName>
</protein>
<feature type="binding site" evidence="13">
    <location>
        <position position="353"/>
    </location>
    <ligand>
        <name>NADP(+)</name>
        <dbReference type="ChEBI" id="CHEBI:58349"/>
    </ligand>
</feature>
<feature type="binding site" evidence="13">
    <location>
        <position position="392"/>
    </location>
    <ligand>
        <name>NADP(+)</name>
        <dbReference type="ChEBI" id="CHEBI:58349"/>
    </ligand>
</feature>
<comment type="subunit">
    <text evidence="3">Homodimer.</text>
</comment>
<feature type="binding site" evidence="12">
    <location>
        <position position="130"/>
    </location>
    <ligand>
        <name>D-threo-isocitrate</name>
        <dbReference type="ChEBI" id="CHEBI:15562"/>
    </ligand>
</feature>
<feature type="binding site" evidence="12">
    <location>
        <position position="116"/>
    </location>
    <ligand>
        <name>D-threo-isocitrate</name>
        <dbReference type="ChEBI" id="CHEBI:15562"/>
    </ligand>
</feature>
<dbReference type="PANTHER" id="PTHR43504">
    <property type="entry name" value="ISOCITRATE DEHYDROGENASE [NADP]"/>
    <property type="match status" value="1"/>
</dbReference>
<organism evidence="19 20">
    <name type="scientific">Pandoraea fibrosis</name>
    <dbReference type="NCBI Taxonomy" id="1891094"/>
    <lineage>
        <taxon>Bacteria</taxon>
        <taxon>Pseudomonadati</taxon>
        <taxon>Pseudomonadota</taxon>
        <taxon>Betaproteobacteria</taxon>
        <taxon>Burkholderiales</taxon>
        <taxon>Burkholderiaceae</taxon>
        <taxon>Pandoraea</taxon>
    </lineage>
</organism>
<feature type="binding site" evidence="13">
    <location>
        <begin position="340"/>
        <end position="346"/>
    </location>
    <ligand>
        <name>NADP(+)</name>
        <dbReference type="ChEBI" id="CHEBI:58349"/>
    </ligand>
</feature>
<evidence type="ECO:0000256" key="8">
    <source>
        <dbReference type="ARBA" id="ARBA00022857"/>
    </source>
</evidence>
<proteinExistence type="inferred from homology"/>
<evidence type="ECO:0000256" key="2">
    <source>
        <dbReference type="ARBA" id="ARBA00007769"/>
    </source>
</evidence>
<gene>
    <name evidence="19" type="ORF">PFI31113_04853</name>
</gene>
<dbReference type="InterPro" id="IPR019818">
    <property type="entry name" value="IsoCit/isopropylmalate_DH_CS"/>
</dbReference>
<sequence length="417" mass="45753">MSYQHIKVPAGEKITVNKDFSLNVPDNPIIPYIEGDGTGVDITPVMLKVVDAAVEKAYGGKRKISWMEIYAGEKSTRIYGPDVWLPDETLQVVKDYVVSIKGPLTTPVGGGIRSLNVALRQQLDLYVCLRPVQYFKGVPSPVRQPEKINMVIFRENSEDIYAGIEWEAESAGAKKLIAFLQNEMGVSKIRFPQTSGIGVKPVSREGTERLVRKAIQYAIDNNRDTVTLVHKGNIMKFTEGAFRDWGYALAKNEFGATEIDDGPWCKVKNPKTGKDIIIKDSIADAFLQQILLRPAEYDVIATLNLNGDYISDALAAQVGGIGIAPGANLSDSVAMFEATHGTAPKYAGKDYVNPGSEILSAEMMLRHMGWTEAADLIIASMEKSILSKKVTYDFARLMEGATQVSCSGFGQVMIENM</sequence>
<evidence type="ECO:0000313" key="19">
    <source>
        <dbReference type="EMBL" id="VVE53778.1"/>
    </source>
</evidence>
<feature type="site" description="Critical for catalysis" evidence="15">
    <location>
        <position position="231"/>
    </location>
</feature>